<dbReference type="EMBL" id="GL890927">
    <property type="protein sequence ID" value="EGJ32286.1"/>
    <property type="molecule type" value="Genomic_DNA"/>
</dbReference>
<organism evidence="1 2">
    <name type="scientific">Moorena producens 3L</name>
    <dbReference type="NCBI Taxonomy" id="489825"/>
    <lineage>
        <taxon>Bacteria</taxon>
        <taxon>Bacillati</taxon>
        <taxon>Cyanobacteriota</taxon>
        <taxon>Cyanophyceae</taxon>
        <taxon>Coleofasciculales</taxon>
        <taxon>Coleofasciculaceae</taxon>
        <taxon>Moorena</taxon>
    </lineage>
</organism>
<dbReference type="AlphaFoldDB" id="F4XTB1"/>
<name>F4XTB1_9CYAN</name>
<accession>F4XTB1</accession>
<sequence>MPVNHPQRGFPPNEVGATSMMASKNHDYLSCRGMGILPVLSTFGSGPGKYHGHVVVARACCCGTGMLLWHGHLARDNYFRAGCAKQAQRGGKSGQALWWCVTGLLATKLNMMARRAPNTPYFLTLRYLILNGMAFRPRYANANC</sequence>
<reference evidence="2" key="1">
    <citation type="journal article" date="2011" name="Proc. Natl. Acad. Sci. U.S.A.">
        <title>Genomic insights into the physiology and ecology of the marine filamentous cyanobacterium Lyngbya majuscula.</title>
        <authorList>
            <person name="Jones A.C."/>
            <person name="Monroe E.A."/>
            <person name="Podell S."/>
            <person name="Hess W.R."/>
            <person name="Klages S."/>
            <person name="Esquenazi E."/>
            <person name="Niessen S."/>
            <person name="Hoover H."/>
            <person name="Rothmann M."/>
            <person name="Lasken R.S."/>
            <person name="Yates J.R.III."/>
            <person name="Reinhardt R."/>
            <person name="Kube M."/>
            <person name="Burkart M.D."/>
            <person name="Allen E.E."/>
            <person name="Dorrestein P.C."/>
            <person name="Gerwick W.H."/>
            <person name="Gerwick L."/>
        </authorList>
    </citation>
    <scope>NUCLEOTIDE SEQUENCE [LARGE SCALE GENOMIC DNA]</scope>
    <source>
        <strain evidence="2">3L</strain>
    </source>
</reference>
<dbReference type="HOGENOM" id="CLU_1794325_0_0_3"/>
<dbReference type="Proteomes" id="UP000003959">
    <property type="component" value="Unassembled WGS sequence"/>
</dbReference>
<evidence type="ECO:0000313" key="1">
    <source>
        <dbReference type="EMBL" id="EGJ32286.1"/>
    </source>
</evidence>
<protein>
    <submittedName>
        <fullName evidence="1">Uncharacterized protein</fullName>
    </submittedName>
</protein>
<dbReference type="RefSeq" id="WP_008185357.1">
    <property type="nucleotide sequence ID" value="NZ_GL890927.1"/>
</dbReference>
<proteinExistence type="predicted"/>
<keyword evidence="2" id="KW-1185">Reference proteome</keyword>
<evidence type="ECO:0000313" key="2">
    <source>
        <dbReference type="Proteomes" id="UP000003959"/>
    </source>
</evidence>
<gene>
    <name evidence="1" type="ORF">LYNGBM3L_26890</name>
</gene>